<comment type="caution">
    <text evidence="2">The sequence shown here is derived from an EMBL/GenBank/DDBJ whole genome shotgun (WGS) entry which is preliminary data.</text>
</comment>
<organism evidence="2 3">
    <name type="scientific">Liparis tanakae</name>
    <name type="common">Tanaka's snailfish</name>
    <dbReference type="NCBI Taxonomy" id="230148"/>
    <lineage>
        <taxon>Eukaryota</taxon>
        <taxon>Metazoa</taxon>
        <taxon>Chordata</taxon>
        <taxon>Craniata</taxon>
        <taxon>Vertebrata</taxon>
        <taxon>Euteleostomi</taxon>
        <taxon>Actinopterygii</taxon>
        <taxon>Neopterygii</taxon>
        <taxon>Teleostei</taxon>
        <taxon>Neoteleostei</taxon>
        <taxon>Acanthomorphata</taxon>
        <taxon>Eupercaria</taxon>
        <taxon>Perciformes</taxon>
        <taxon>Cottioidei</taxon>
        <taxon>Cottales</taxon>
        <taxon>Liparidae</taxon>
        <taxon>Liparis</taxon>
    </lineage>
</organism>
<keyword evidence="3" id="KW-1185">Reference proteome</keyword>
<dbReference type="Proteomes" id="UP000314294">
    <property type="component" value="Unassembled WGS sequence"/>
</dbReference>
<gene>
    <name evidence="2" type="primary">TMED6_2</name>
    <name evidence="2" type="ORF">EYF80_037682</name>
</gene>
<accession>A0A4Z2GGY4</accession>
<feature type="chain" id="PRO_5021416042" evidence="1">
    <location>
        <begin position="21"/>
        <end position="100"/>
    </location>
</feature>
<keyword evidence="1" id="KW-0732">Signal</keyword>
<feature type="signal peptide" evidence="1">
    <location>
        <begin position="1"/>
        <end position="20"/>
    </location>
</feature>
<name>A0A4Z2GGY4_9TELE</name>
<dbReference type="AlphaFoldDB" id="A0A4Z2GGY4"/>
<proteinExistence type="predicted"/>
<sequence length="100" mass="10832">MWSRIPLLCLVLALVGPAGAGPLADPHPGMTDQQLFWGSDQYDFSVVLPAAGLDCFWHFAHRGERHLSVTVNAPSGLMVSTADDPKGQINFEAEETDVLQ</sequence>
<evidence type="ECO:0000256" key="1">
    <source>
        <dbReference type="SAM" id="SignalP"/>
    </source>
</evidence>
<reference evidence="2 3" key="1">
    <citation type="submission" date="2019-03" db="EMBL/GenBank/DDBJ databases">
        <title>First draft genome of Liparis tanakae, snailfish: a comprehensive survey of snailfish specific genes.</title>
        <authorList>
            <person name="Kim W."/>
            <person name="Song I."/>
            <person name="Jeong J.-H."/>
            <person name="Kim D."/>
            <person name="Kim S."/>
            <person name="Ryu S."/>
            <person name="Song J.Y."/>
            <person name="Lee S.K."/>
        </authorList>
    </citation>
    <scope>NUCLEOTIDE SEQUENCE [LARGE SCALE GENOMIC DNA]</scope>
    <source>
        <tissue evidence="2">Muscle</tissue>
    </source>
</reference>
<evidence type="ECO:0000313" key="2">
    <source>
        <dbReference type="EMBL" id="TNN52143.1"/>
    </source>
</evidence>
<evidence type="ECO:0000313" key="3">
    <source>
        <dbReference type="Proteomes" id="UP000314294"/>
    </source>
</evidence>
<dbReference type="OrthoDB" id="10037706at2759"/>
<keyword evidence="2" id="KW-0472">Membrane</keyword>
<keyword evidence="2" id="KW-0812">Transmembrane</keyword>
<dbReference type="EMBL" id="SRLO01000558">
    <property type="protein sequence ID" value="TNN52143.1"/>
    <property type="molecule type" value="Genomic_DNA"/>
</dbReference>
<protein>
    <submittedName>
        <fullName evidence="2">Transmembrane emp24 domain-containing protein 6</fullName>
    </submittedName>
</protein>